<dbReference type="Proteomes" id="UP000199597">
    <property type="component" value="Chromosome I"/>
</dbReference>
<sequence length="140" mass="14659">MEPLRLGPSVIVMASVSSSSVEGAVLEAFGTPIAEGHVRLLDLVFVDVLPDGELWCQEASSTAVRLAGLSPLVPGLIGIDDVRQLAARVADSTHLIVALFEQPWLTKLSQDNFNSGGVVAAVEPVPAPVLNAVLDLHKTS</sequence>
<organism evidence="1 2">
    <name type="scientific">Brevibacterium siliguriense</name>
    <dbReference type="NCBI Taxonomy" id="1136497"/>
    <lineage>
        <taxon>Bacteria</taxon>
        <taxon>Bacillati</taxon>
        <taxon>Actinomycetota</taxon>
        <taxon>Actinomycetes</taxon>
        <taxon>Micrococcales</taxon>
        <taxon>Brevibacteriaceae</taxon>
        <taxon>Brevibacterium</taxon>
    </lineage>
</organism>
<name>A0A1H1WDH0_9MICO</name>
<dbReference type="InterPro" id="IPR046288">
    <property type="entry name" value="DUF6325"/>
</dbReference>
<evidence type="ECO:0000313" key="2">
    <source>
        <dbReference type="Proteomes" id="UP000199597"/>
    </source>
</evidence>
<accession>A0A1H1WDH0</accession>
<dbReference type="RefSeq" id="WP_157689135.1">
    <property type="nucleotide sequence ID" value="NZ_LT629766.1"/>
</dbReference>
<reference evidence="2" key="1">
    <citation type="submission" date="2016-10" db="EMBL/GenBank/DDBJ databases">
        <authorList>
            <person name="Varghese N."/>
            <person name="Submissions S."/>
        </authorList>
    </citation>
    <scope>NUCLEOTIDE SEQUENCE [LARGE SCALE GENOMIC DNA]</scope>
    <source>
        <strain evidence="2">DSM 23676</strain>
    </source>
</reference>
<dbReference type="AlphaFoldDB" id="A0A1H1WDH0"/>
<dbReference type="Pfam" id="PF19850">
    <property type="entry name" value="DUF6325"/>
    <property type="match status" value="1"/>
</dbReference>
<dbReference type="EMBL" id="LT629766">
    <property type="protein sequence ID" value="SDS94416.1"/>
    <property type="molecule type" value="Genomic_DNA"/>
</dbReference>
<evidence type="ECO:0000313" key="1">
    <source>
        <dbReference type="EMBL" id="SDS94416.1"/>
    </source>
</evidence>
<gene>
    <name evidence="1" type="ORF">SAMN04489752_2921</name>
</gene>
<keyword evidence="2" id="KW-1185">Reference proteome</keyword>
<proteinExistence type="predicted"/>
<protein>
    <submittedName>
        <fullName evidence="1">Uncharacterized protein</fullName>
    </submittedName>
</protein>